<evidence type="ECO:0000313" key="1">
    <source>
        <dbReference type="EMBL" id="GIH07421.1"/>
    </source>
</evidence>
<organism evidence="1 2">
    <name type="scientific">Rhizocola hellebori</name>
    <dbReference type="NCBI Taxonomy" id="1392758"/>
    <lineage>
        <taxon>Bacteria</taxon>
        <taxon>Bacillati</taxon>
        <taxon>Actinomycetota</taxon>
        <taxon>Actinomycetes</taxon>
        <taxon>Micromonosporales</taxon>
        <taxon>Micromonosporaceae</taxon>
        <taxon>Rhizocola</taxon>
    </lineage>
</organism>
<protein>
    <submittedName>
        <fullName evidence="1">Uncharacterized protein</fullName>
    </submittedName>
</protein>
<name>A0A8J3VIU2_9ACTN</name>
<evidence type="ECO:0000313" key="2">
    <source>
        <dbReference type="Proteomes" id="UP000612899"/>
    </source>
</evidence>
<reference evidence="1" key="1">
    <citation type="submission" date="2021-01" db="EMBL/GenBank/DDBJ databases">
        <title>Whole genome shotgun sequence of Rhizocola hellebori NBRC 109834.</title>
        <authorList>
            <person name="Komaki H."/>
            <person name="Tamura T."/>
        </authorList>
    </citation>
    <scope>NUCLEOTIDE SEQUENCE</scope>
    <source>
        <strain evidence="1">NBRC 109834</strain>
    </source>
</reference>
<comment type="caution">
    <text evidence="1">The sequence shown here is derived from an EMBL/GenBank/DDBJ whole genome shotgun (WGS) entry which is preliminary data.</text>
</comment>
<keyword evidence="2" id="KW-1185">Reference proteome</keyword>
<dbReference type="EMBL" id="BONY01000036">
    <property type="protein sequence ID" value="GIH07421.1"/>
    <property type="molecule type" value="Genomic_DNA"/>
</dbReference>
<proteinExistence type="predicted"/>
<sequence>MGIGDAYATLEELQDRLGGVQSGADDDKMEAALLVAARGIEKVCRRQFNRSTVATARLYYPQRSGLLVVDDFHTTTGLIVAIDTGDDATYETTLTTADYQVEPLNGIVDGEEGWPYWRIRLMRSATPIPRRSLRAPAQVTAQPGWTAVPEPIKEANRAVAEEVFKLKDAPWGVAGAGEWGTIRVRENPMVMAMIARYRRDPVLVA</sequence>
<accession>A0A8J3VIU2</accession>
<dbReference type="Proteomes" id="UP000612899">
    <property type="component" value="Unassembled WGS sequence"/>
</dbReference>
<dbReference type="AlphaFoldDB" id="A0A8J3VIU2"/>
<gene>
    <name evidence="1" type="ORF">Rhe02_54880</name>
</gene>
<dbReference type="RefSeq" id="WP_203911211.1">
    <property type="nucleotide sequence ID" value="NZ_BONY01000036.1"/>
</dbReference>